<evidence type="ECO:0000313" key="2">
    <source>
        <dbReference type="EMBL" id="OIR00568.1"/>
    </source>
</evidence>
<keyword evidence="1" id="KW-1133">Transmembrane helix</keyword>
<protein>
    <submittedName>
        <fullName evidence="2">Uncharacterized protein</fullName>
    </submittedName>
</protein>
<proteinExistence type="predicted"/>
<reference evidence="2" key="1">
    <citation type="submission" date="2016-10" db="EMBL/GenBank/DDBJ databases">
        <title>Sequence of Gallionella enrichment culture.</title>
        <authorList>
            <person name="Poehlein A."/>
            <person name="Muehling M."/>
            <person name="Daniel R."/>
        </authorList>
    </citation>
    <scope>NUCLEOTIDE SEQUENCE</scope>
</reference>
<dbReference type="EMBL" id="MLJW01000094">
    <property type="protein sequence ID" value="OIR00568.1"/>
    <property type="molecule type" value="Genomic_DNA"/>
</dbReference>
<evidence type="ECO:0000256" key="1">
    <source>
        <dbReference type="SAM" id="Phobius"/>
    </source>
</evidence>
<organism evidence="2">
    <name type="scientific">mine drainage metagenome</name>
    <dbReference type="NCBI Taxonomy" id="410659"/>
    <lineage>
        <taxon>unclassified sequences</taxon>
        <taxon>metagenomes</taxon>
        <taxon>ecological metagenomes</taxon>
    </lineage>
</organism>
<keyword evidence="1" id="KW-0812">Transmembrane</keyword>
<gene>
    <name evidence="2" type="ORF">GALL_174410</name>
</gene>
<keyword evidence="1" id="KW-0472">Membrane</keyword>
<dbReference type="AlphaFoldDB" id="A0A1J5S938"/>
<accession>A0A1J5S938</accession>
<feature type="transmembrane region" description="Helical" evidence="1">
    <location>
        <begin position="72"/>
        <end position="99"/>
    </location>
</feature>
<sequence length="200" mass="23227">MYLSMVIIILSYIIRKISLSRGAIGFYGACCPWQSLSLTHFLAKTTILFWRYPRFWLFQFRLRGLSRRLRDLASRGFGACFMLLVLLLLGGSSCILHLISRLPQNKLPSFLEKLTPRCPLSRHHWDMGKVSLVGVKRLCHVCLSWHVLCWRSLALRAFSYRPVIWHLDFSSGAISMVPFVTRSLMSWLHWQVTLRSVISL</sequence>
<comment type="caution">
    <text evidence="2">The sequence shown here is derived from an EMBL/GenBank/DDBJ whole genome shotgun (WGS) entry which is preliminary data.</text>
</comment>
<name>A0A1J5S938_9ZZZZ</name>